<dbReference type="SMART" id="SM00175">
    <property type="entry name" value="RAB"/>
    <property type="match status" value="1"/>
</dbReference>
<dbReference type="InterPro" id="IPR005225">
    <property type="entry name" value="Small_GTP-bd"/>
</dbReference>
<evidence type="ECO:0000256" key="1">
    <source>
        <dbReference type="ARBA" id="ARBA00022741"/>
    </source>
</evidence>
<evidence type="ECO:0000313" key="3">
    <source>
        <dbReference type="Proteomes" id="UP001149090"/>
    </source>
</evidence>
<evidence type="ECO:0000313" key="2">
    <source>
        <dbReference type="EMBL" id="KAJ5072705.1"/>
    </source>
</evidence>
<gene>
    <name evidence="2" type="ORF">M0811_09402</name>
</gene>
<protein>
    <submittedName>
        <fullName evidence="2">Ras family-domain-containing protein</fullName>
    </submittedName>
</protein>
<keyword evidence="1" id="KW-0547">Nucleotide-binding</keyword>
<dbReference type="PROSITE" id="PS51421">
    <property type="entry name" value="RAS"/>
    <property type="match status" value="1"/>
</dbReference>
<dbReference type="SUPFAM" id="SSF52540">
    <property type="entry name" value="P-loop containing nucleoside triphosphate hydrolases"/>
    <property type="match status" value="1"/>
</dbReference>
<accession>A0A9Q0LJ17</accession>
<dbReference type="OrthoDB" id="25896at2759"/>
<dbReference type="PANTHER" id="PTHR47978">
    <property type="match status" value="1"/>
</dbReference>
<dbReference type="EMBL" id="JAPDFW010000080">
    <property type="protein sequence ID" value="KAJ5072705.1"/>
    <property type="molecule type" value="Genomic_DNA"/>
</dbReference>
<dbReference type="SMART" id="SM00174">
    <property type="entry name" value="RHO"/>
    <property type="match status" value="1"/>
</dbReference>
<dbReference type="OMA" id="CALIVYS"/>
<reference evidence="2" key="1">
    <citation type="submission" date="2022-10" db="EMBL/GenBank/DDBJ databases">
        <title>Novel sulphate-reducing endosymbionts in the free-living metamonad Anaeramoeba.</title>
        <authorList>
            <person name="Jerlstrom-Hultqvist J."/>
            <person name="Cepicka I."/>
            <person name="Gallot-Lavallee L."/>
            <person name="Salas-Leiva D."/>
            <person name="Curtis B.A."/>
            <person name="Zahonova K."/>
            <person name="Pipaliya S."/>
            <person name="Dacks J."/>
            <person name="Roger A.J."/>
        </authorList>
    </citation>
    <scope>NUCLEOTIDE SEQUENCE</scope>
    <source>
        <strain evidence="2">BMAN</strain>
    </source>
</reference>
<dbReference type="GO" id="GO:0005525">
    <property type="term" value="F:GTP binding"/>
    <property type="evidence" value="ECO:0007669"/>
    <property type="project" value="InterPro"/>
</dbReference>
<proteinExistence type="predicted"/>
<name>A0A9Q0LJ17_ANAIG</name>
<dbReference type="Proteomes" id="UP001149090">
    <property type="component" value="Unassembled WGS sequence"/>
</dbReference>
<dbReference type="CDD" id="cd00154">
    <property type="entry name" value="Rab"/>
    <property type="match status" value="1"/>
</dbReference>
<dbReference type="PRINTS" id="PR00449">
    <property type="entry name" value="RASTRNSFRMNG"/>
</dbReference>
<dbReference type="Pfam" id="PF00071">
    <property type="entry name" value="Ras"/>
    <property type="match status" value="1"/>
</dbReference>
<dbReference type="AlphaFoldDB" id="A0A9Q0LJ17"/>
<dbReference type="InterPro" id="IPR027417">
    <property type="entry name" value="P-loop_NTPase"/>
</dbReference>
<organism evidence="2 3">
    <name type="scientific">Anaeramoeba ignava</name>
    <name type="common">Anaerobic marine amoeba</name>
    <dbReference type="NCBI Taxonomy" id="1746090"/>
    <lineage>
        <taxon>Eukaryota</taxon>
        <taxon>Metamonada</taxon>
        <taxon>Anaeramoebidae</taxon>
        <taxon>Anaeramoeba</taxon>
    </lineage>
</organism>
<keyword evidence="3" id="KW-1185">Reference proteome</keyword>
<dbReference type="PROSITE" id="PS51419">
    <property type="entry name" value="RAB"/>
    <property type="match status" value="1"/>
</dbReference>
<dbReference type="NCBIfam" id="TIGR00231">
    <property type="entry name" value="small_GTP"/>
    <property type="match status" value="1"/>
</dbReference>
<dbReference type="GO" id="GO:0003924">
    <property type="term" value="F:GTPase activity"/>
    <property type="evidence" value="ECO:0007669"/>
    <property type="project" value="InterPro"/>
</dbReference>
<sequence>MSYDVADLKIVILGSSLVGKTTLITRIVEGQFVDPETTIGASTLLKKYQGMYDSEYTFAIWDTAGQERFDSLAPAYCRGAGCALIVYSLIDRNSFSRLDHYIKMLENANVDRFVILVGTKLDLVQENSKLRKVSLEEGEKKAHQLKAQFFEVSSKTGENVNSIWTTIGKFYERSLIDRGKKLEIDEIENPKNKPKNVDHIKIVDVSLTSKKPQKGCCKN</sequence>
<dbReference type="SMART" id="SM00173">
    <property type="entry name" value="RAS"/>
    <property type="match status" value="1"/>
</dbReference>
<dbReference type="InterPro" id="IPR001806">
    <property type="entry name" value="Small_GTPase"/>
</dbReference>
<dbReference type="Gene3D" id="3.40.50.300">
    <property type="entry name" value="P-loop containing nucleotide triphosphate hydrolases"/>
    <property type="match status" value="1"/>
</dbReference>
<comment type="caution">
    <text evidence="2">The sequence shown here is derived from an EMBL/GenBank/DDBJ whole genome shotgun (WGS) entry which is preliminary data.</text>
</comment>